<evidence type="ECO:0000313" key="2">
    <source>
        <dbReference type="EMBL" id="MFC4634691.1"/>
    </source>
</evidence>
<keyword evidence="1" id="KW-0732">Signal</keyword>
<protein>
    <submittedName>
        <fullName evidence="2">Leucine-rich repeat protein</fullName>
    </submittedName>
</protein>
<evidence type="ECO:0000256" key="1">
    <source>
        <dbReference type="SAM" id="SignalP"/>
    </source>
</evidence>
<dbReference type="Proteomes" id="UP001596043">
    <property type="component" value="Unassembled WGS sequence"/>
</dbReference>
<dbReference type="Gene3D" id="3.40.50.12480">
    <property type="match status" value="3"/>
</dbReference>
<feature type="chain" id="PRO_5046399158" evidence="1">
    <location>
        <begin position="20"/>
        <end position="2123"/>
    </location>
</feature>
<dbReference type="InterPro" id="IPR032675">
    <property type="entry name" value="LRR_dom_sf"/>
</dbReference>
<dbReference type="EMBL" id="JBHSFV010000007">
    <property type="protein sequence ID" value="MFC4634691.1"/>
    <property type="molecule type" value="Genomic_DNA"/>
</dbReference>
<name>A0ABV9HWZ3_9FLAO</name>
<keyword evidence="3" id="KW-1185">Reference proteome</keyword>
<dbReference type="RefSeq" id="WP_379979197.1">
    <property type="nucleotide sequence ID" value="NZ_JBHSFV010000007.1"/>
</dbReference>
<reference evidence="3" key="1">
    <citation type="journal article" date="2019" name="Int. J. Syst. Evol. Microbiol.">
        <title>The Global Catalogue of Microorganisms (GCM) 10K type strain sequencing project: providing services to taxonomists for standard genome sequencing and annotation.</title>
        <authorList>
            <consortium name="The Broad Institute Genomics Platform"/>
            <consortium name="The Broad Institute Genome Sequencing Center for Infectious Disease"/>
            <person name="Wu L."/>
            <person name="Ma J."/>
        </authorList>
    </citation>
    <scope>NUCLEOTIDE SEQUENCE [LARGE SCALE GENOMIC DNA]</scope>
    <source>
        <strain evidence="3">YJ-61-S</strain>
    </source>
</reference>
<accession>A0ABV9HWZ3</accession>
<gene>
    <name evidence="2" type="ORF">ACFO3O_12275</name>
</gene>
<dbReference type="PANTHER" id="PTHR45661:SF3">
    <property type="entry name" value="IG-LIKE DOMAIN-CONTAINING PROTEIN"/>
    <property type="match status" value="1"/>
</dbReference>
<dbReference type="SUPFAM" id="SSF52058">
    <property type="entry name" value="L domain-like"/>
    <property type="match status" value="3"/>
</dbReference>
<comment type="caution">
    <text evidence="2">The sequence shown here is derived from an EMBL/GenBank/DDBJ whole genome shotgun (WGS) entry which is preliminary data.</text>
</comment>
<dbReference type="Gene3D" id="3.80.10.10">
    <property type="entry name" value="Ribonuclease Inhibitor"/>
    <property type="match status" value="7"/>
</dbReference>
<dbReference type="InterPro" id="IPR053139">
    <property type="entry name" value="Surface_bspA-like"/>
</dbReference>
<sequence length="2123" mass="224294">MKKIILVCTFLCLAFNSIAQSFTVDGLNYTVTSTSPNEVRITGGTPATSDLVIPETVSDGVDTFTVTSVGDSAFRGAQLSAVTFPATIVTIEDQAFRDNGISTLNLPEGITTIKVRAFRNNNIASITLPQSLITVELQAFLENDIATIDLPEGLNTIGSLAFARNSIDNIVLPSTINSIGSRAFEDNVLSSISSLATSPPIITTGTNDSFGNRSAIDLTVPPGTEAAYEAATWIGFFTVNGIRDFEIGDTFTDNNLNYSVTSLTPNEVAITGGTPATSELIIPETVTNLGSTFTVTSVGVEAFRNNQIVTLSLPDGMVTIDAQAFQDNNIAELSLPQNLVSIGNRAFQDNNITTLAIPQSLVSIGFQAFQGNNISTLDLSEGLTIIGGRAFIGCNIANLTLPSTVTSVGDRAFEANPLTTVNALATAPPAITTGTNDSFGDRSAIDLTVPPGTEAAYEAATWTGFFTVNGIRDFEIGDTFTDNNLNYSVTSLTPNEVAITGGTPATSELIIPETVTNLGSTFTVTSVGVEAFRNNQIVTLSLPDGMVTIDAQAFQDNNIAELSLPQNLVSIGNRAFQDNNITTLAIPQSLVSIGFQAFQGNNISTLDLSEGLTTIGARAFIGCNIANLTLPSTVTSVGDRAFEANPLTTVNALATAPPAITTGTNDSFGDRSAIDLTVPPGTEAAYEAATWTGFFTVNGIRDFEIGDTFTDNNLNYRVTSLTPNEVAIIGGTPATSELVIPETVTNLGSTFTVTSVGVEAFKDEQLTAVTFPATITTIEDEAFRNNPLSSLTLSEGLVTISNDVFRNNELTDLTLPSTVTSVGDRAFEGNPLATVNALATAPPAITTGTNDSFGNRSAIDLTVPPGTEAAYEAATWIGFFTVNGIRDFEIGDTFTDNNLNYRVTSLTPNEVAIIGGIPATSELVIPETVTNLGSTFTVTSVGVEAFKDEQLTAVTFPATITTIEDEAFRNNPLSSLTLSEGLVTISNDVFRNNELTDLTLPSTVTSVGDRAFEDNSLTTVNSLATTPPAITTGTNDSFGNRNAIDLTVPPGTETAYEAATWTGFRSINGVINTGVGSAFTDNDLDYVITSLSPNEVEITGGILPTTDAVIPETVSNGIDTFTVTSVGNTAFQQLGLTSLALPETIQAIGQRAFSGNQLTSILLPDNLTSLGLGAFQNNLLQSIEIPQNLTVIRNQAFAGNQIENLQIPENIVEVEKNGFRNNNISTLTLPNSLTSIGEEAFAFNNIATLTLPATITDIGRLAFDGNPLTTINSQATIPPIITTGANDSFGDRSTIDLTIPFESEAAYEAASWTGFNSVNEFTENNLRYKITSLTPNEVVIIGGTPATSNLVIPETVSNGVDTFAVVSVRERAFEAAGLTSITFPNIVREIGNAAFRNNQISAVILPDDLTVLGDFSFQDNQISELTINSNLTVISLQSFFRNQLTSVIIPSNIISIENSAFAENLVTSLVIPNTVTQISGAAFRANNLESVTLSENLTVIGNLTFADNDLTNITIPSNVTSINERAFQNNNIETLTLPAAITDIGTQAFDGNPLITINSQATTPPTIATGANDSFGDRSTIDLTIPDGTATDYEAANWTGFLSVNGIQVGTTLSENNLNYTVTSITPYEVAITGGTITATDLIIPETTDNEGITFTIKEIGNAAFANRGLERITLPSGLDRIESNAFNGNPLTQITTTDTSPAFVQLSSFGNRRDINLIVPEAALDAYLNSSLWNTSTNDDDNQSPEDAFRFFSINGVYTSTIGRGGVLQNIVFEFINRNQAVNKMRLLRKNTGSLPSNFVMPSTFNFKSTDFIVTAIDANAFDNEGLVNVTLPSRLESIGSNAFSGNPLEQITTTDTSPAFIQVSSFGDRSNVDLFVPAGTTQAYLDAGWTGFRSITELVITVNLKVFLQGAATNPIAGEEGLMRDSLRENGLLPTTSPYGDGATVAPSVFTTTGANAIVDWVLIELRSGVDNDNTTLVNSTSALLQRDGDIVGLDGSSSITFTEDAGDYFIAIKHRNHIGVLAAVPASLSSTVSTLDFTQDAAFAKGENLALTQVNGTFAMIAGDADGSSQILNTDITEALGLAGGGESYSAADADMNGFVLNSDIQLLVLSNSGTVQQFE</sequence>
<feature type="signal peptide" evidence="1">
    <location>
        <begin position="1"/>
        <end position="19"/>
    </location>
</feature>
<proteinExistence type="predicted"/>
<dbReference type="InterPro" id="IPR026906">
    <property type="entry name" value="LRR_5"/>
</dbReference>
<organism evidence="2 3">
    <name type="scientific">Dokdonia ponticola</name>
    <dbReference type="NCBI Taxonomy" id="2041041"/>
    <lineage>
        <taxon>Bacteria</taxon>
        <taxon>Pseudomonadati</taxon>
        <taxon>Bacteroidota</taxon>
        <taxon>Flavobacteriia</taxon>
        <taxon>Flavobacteriales</taxon>
        <taxon>Flavobacteriaceae</taxon>
        <taxon>Dokdonia</taxon>
    </lineage>
</organism>
<dbReference type="PANTHER" id="PTHR45661">
    <property type="entry name" value="SURFACE ANTIGEN"/>
    <property type="match status" value="1"/>
</dbReference>
<dbReference type="Pfam" id="PF13306">
    <property type="entry name" value="LRR_5"/>
    <property type="match status" value="9"/>
</dbReference>
<evidence type="ECO:0000313" key="3">
    <source>
        <dbReference type="Proteomes" id="UP001596043"/>
    </source>
</evidence>